<evidence type="ECO:0000313" key="2">
    <source>
        <dbReference type="Proteomes" id="UP000003254"/>
    </source>
</evidence>
<reference evidence="1 2" key="2">
    <citation type="submission" date="2008-08" db="EMBL/GenBank/DDBJ databases">
        <authorList>
            <person name="Fulton L."/>
            <person name="Clifton S."/>
            <person name="Fulton B."/>
            <person name="Xu J."/>
            <person name="Minx P."/>
            <person name="Pepin K.H."/>
            <person name="Johnson M."/>
            <person name="Bhonagiri V."/>
            <person name="Nash W.E."/>
            <person name="Mardis E.R."/>
            <person name="Wilson R.K."/>
        </authorList>
    </citation>
    <scope>NUCLEOTIDE SEQUENCE [LARGE SCALE GENOMIC DNA]</scope>
    <source>
        <strain evidence="1 2">ATCC 29176</strain>
    </source>
</reference>
<comment type="caution">
    <text evidence="1">The sequence shown here is derived from an EMBL/GenBank/DDBJ whole genome shotgun (WGS) entry which is preliminary data.</text>
</comment>
<proteinExistence type="predicted"/>
<accession>B5CPZ2</accession>
<sequence>MSHKKHHPERKDEMKPGEALDIESPIFSDWIIGHYQDMGDLQEFESDLL</sequence>
<dbReference type="HOGENOM" id="CLU_215951_0_0_9"/>
<evidence type="ECO:0000313" key="1">
    <source>
        <dbReference type="EMBL" id="EDY32593.1"/>
    </source>
</evidence>
<dbReference type="AlphaFoldDB" id="B5CPZ2"/>
<protein>
    <submittedName>
        <fullName evidence="1">Uncharacterized protein</fullName>
    </submittedName>
</protein>
<organism evidence="1 2">
    <name type="scientific">[Ruminococcus] lactaris ATCC 29176</name>
    <dbReference type="NCBI Taxonomy" id="471875"/>
    <lineage>
        <taxon>Bacteria</taxon>
        <taxon>Bacillati</taxon>
        <taxon>Bacillota</taxon>
        <taxon>Clostridia</taxon>
        <taxon>Lachnospirales</taxon>
        <taxon>Lachnospiraceae</taxon>
        <taxon>Mediterraneibacter</taxon>
    </lineage>
</organism>
<name>B5CPZ2_9FIRM</name>
<keyword evidence="2" id="KW-1185">Reference proteome</keyword>
<dbReference type="EMBL" id="ABOU02000035">
    <property type="protein sequence ID" value="EDY32593.1"/>
    <property type="molecule type" value="Genomic_DNA"/>
</dbReference>
<dbReference type="Proteomes" id="UP000003254">
    <property type="component" value="Unassembled WGS sequence"/>
</dbReference>
<gene>
    <name evidence="1" type="ORF">RUMLAC_01537</name>
</gene>
<reference evidence="1 2" key="1">
    <citation type="submission" date="2008-08" db="EMBL/GenBank/DDBJ databases">
        <title>Draft genome sequence of Ruminococcus lactaris ATCC 29176.</title>
        <authorList>
            <person name="Sudarsanam P."/>
            <person name="Ley R."/>
            <person name="Guruge J."/>
            <person name="Turnbaugh P.J."/>
            <person name="Mahowald M."/>
            <person name="Liep D."/>
            <person name="Gordon J."/>
        </authorList>
    </citation>
    <scope>NUCLEOTIDE SEQUENCE [LARGE SCALE GENOMIC DNA]</scope>
    <source>
        <strain evidence="1 2">ATCC 29176</strain>
    </source>
</reference>